<keyword evidence="15" id="KW-0653">Protein transport</keyword>
<name>A0AB34G3T8_9HYPO</name>
<dbReference type="FunFam" id="1.25.40.450:FF:000002">
    <property type="entry name" value="Putative non-repetitive nucleoporin"/>
    <property type="match status" value="1"/>
</dbReference>
<dbReference type="InterPro" id="IPR007187">
    <property type="entry name" value="Nucleoporin_Nup133/Nup155_C"/>
</dbReference>
<evidence type="ECO:0000256" key="12">
    <source>
        <dbReference type="ARBA" id="ARBA00022816"/>
    </source>
</evidence>
<evidence type="ECO:0000256" key="1">
    <source>
        <dbReference type="ARBA" id="ARBA00004335"/>
    </source>
</evidence>
<dbReference type="GO" id="GO:0017056">
    <property type="term" value="F:structural constituent of nuclear pore"/>
    <property type="evidence" value="ECO:0007669"/>
    <property type="project" value="InterPro"/>
</dbReference>
<evidence type="ECO:0000256" key="10">
    <source>
        <dbReference type="ARBA" id="ARBA00022598"/>
    </source>
</evidence>
<dbReference type="InterPro" id="IPR033656">
    <property type="entry name" value="HisRS_anticodon"/>
</dbReference>
<dbReference type="InterPro" id="IPR045864">
    <property type="entry name" value="aa-tRNA-synth_II/BPL/LPL"/>
</dbReference>
<dbReference type="GO" id="GO:0005739">
    <property type="term" value="C:mitochondrion"/>
    <property type="evidence" value="ECO:0007669"/>
    <property type="project" value="UniProtKB-ARBA"/>
</dbReference>
<dbReference type="Pfam" id="PF03129">
    <property type="entry name" value="HGTP_anticodon"/>
    <property type="match status" value="1"/>
</dbReference>
<evidence type="ECO:0000256" key="14">
    <source>
        <dbReference type="ARBA" id="ARBA00022917"/>
    </source>
</evidence>
<dbReference type="GO" id="GO:0005524">
    <property type="term" value="F:ATP binding"/>
    <property type="evidence" value="ECO:0007669"/>
    <property type="project" value="UniProtKB-KW"/>
</dbReference>
<reference evidence="27" key="1">
    <citation type="submission" date="2023-01" db="EMBL/GenBank/DDBJ databases">
        <title>The growth and conidiation of Purpureocillium lavendulum are regulated by nitrogen source and histone H3K14 acetylation.</title>
        <authorList>
            <person name="Tang P."/>
            <person name="Han J."/>
            <person name="Zhang C."/>
            <person name="Tang P."/>
            <person name="Qi F."/>
            <person name="Zhang K."/>
            <person name="Liang L."/>
        </authorList>
    </citation>
    <scope>NUCLEOTIDE SEQUENCE</scope>
    <source>
        <strain evidence="27">YMF1.00683</strain>
    </source>
</reference>
<accession>A0AB34G3T8</accession>
<dbReference type="FunFam" id="3.30.930.10:FF:000021">
    <property type="entry name" value="Probable histidine--tRNA ligase, mitochondrial"/>
    <property type="match status" value="1"/>
</dbReference>
<evidence type="ECO:0000259" key="26">
    <source>
        <dbReference type="PROSITE" id="PS50862"/>
    </source>
</evidence>
<dbReference type="Pfam" id="PF13393">
    <property type="entry name" value="tRNA-synt_His"/>
    <property type="match status" value="1"/>
</dbReference>
<keyword evidence="16" id="KW-0811">Translocation</keyword>
<evidence type="ECO:0000256" key="20">
    <source>
        <dbReference type="ARBA" id="ARBA00023242"/>
    </source>
</evidence>
<dbReference type="SUPFAM" id="SSF55681">
    <property type="entry name" value="Class II aaRS and biotin synthetases"/>
    <property type="match status" value="1"/>
</dbReference>
<dbReference type="Gene3D" id="3.30.930.10">
    <property type="entry name" value="Bira Bifunctional Protein, Domain 2"/>
    <property type="match status" value="1"/>
</dbReference>
<sequence>MLPASNPAQVDQEDTMAAQEGGKEGKKSGGAVTLKTPKGTRDWAGEDMLLRDDVFKTITDIFKRHGGSPLDTPVFELKEILAGKYGEDQRLVYDLGDQGGEICSLRYDLTVPFARWLAMNNVQQIKRYHLAKVYRRDQPAIARGRYREFHQCDFDIAGVYDPMIPDAEILRIIVEVFEALDLGITIKLNHRKILDGMFAVAGVPAEKTRTISSAVDKLDKMAWPEVKKEMVEEKGLAEEVADRIGEYVLNKGTVSQMVEYIRGNEQLIANETVKAGVDDMALLGTYLDAMEVSDKITFDLSLARGLDYYTGLIYEVINLPPKEDPADGKKKKAKKDDPANQVGSIAAGGRYDNLVGMYGKKTIPCVGISFGVDRIFTILKARRERENAAKTRTTDVYVMAFGAKEFTGLLPERMSVASRLWKAGIRAEFSPKVKPKLPQQFKAAEDRDVPLGVILGQDELAGGQVRLKRLGQGTQGGPGEASGDDKDRGKLTTPVRPVPGAFVNTPALAARFQPGHDPVRRQLFPVSEDSQTGSGALANTAAPRPLAPSSSGPVGTSTAIAQTGSGQSGLVATTPLPPPRAENVPPVVKAAKAINSFLQLDETFPDLDSYCRQGASSDYELPGSESAWAPFHKTQMYPIPNQVFDHYNAGELQTLMGLFAEINHAWVVIDNSLFLWDYTHPDPELIGFEDQPHTINAVALVPPKPGIFVNTITHILVVATSSEMILLGVSATDTPAGTKAVSLYQTKLTLPLRGVDVRIISGSADGRIFFGGSTDIDINELYYQSEEKWFSNRCGKINHTNPGWSSVVSLQSSFWGAKAPEHLVQIVIDDSRRLVYTLSSKSTIRTYHMEAPDRLNKVIEKEKVYCLRDIAHMITQSKLLSDRMNIVSISTIAKQEASKLHLMALTDTGCRLFFSATSASSYIYGSQSNMAPQSMQVQFIKFPPSPNPRRVNQLSQPGQPGAESVVDLESVMLLGSRQGARFAPGYFLDFVSSTSDANVDTLFVSGPETGRIKRTSPTTPLRYFEQGSWIDIGSRAEAVGLITKPFAAAPQPLGFGNELAVQFDEPPSEFAVLTNTGIHVIRRRRLVDTFAAAIRDAPGDDALDGITRRLIQLYGRVETVSTALAVACGHGGDGRPGAARAIDQATQDRARGLFVDFGGQPTITETDGSALTTDSVRLSSRHDALALYLSRLIRKLWKAPVIKSGVSPAGGVVVDSFIPIRKLVSTQENLERLRKFIDSNRGLIQGMSGPSDLQRVASRQEEVALQAEHQALHALQKIMESISEGISFVLMMFDERVSDIFVRLDDTARQQLKDLTYEKLFSQTDGKDLAKLLVKAIVNRNIESGSNVETVADALRRRCGSFCSPDDVVIFKAQEQLKRASEQPPNTNLSRSLLHESLKLFEKVAGSLTFANLQSAVSQYINLKYYAGGIQLCLVVAREMDRGNTALAWVNDGKPANDPRSAAFEQRKQCYDLVHAVLRDLDTASSLEPELIDGKLTLIATKRLEAYDVVNGSDDEVFHFGLYEWYIQQGWTDRILAIDSPHVITFLQRLAATNVEHADLLCRFYTNRSRFFDAAEVQAELANSDFALGIKDRIRLLSLAKANANVATVGVSRQQQQMLNHAVTDLLEIANIQDDLLGRLKVDERIDPERTLEIEQALDGKVLDLSELFNDYADQAGYYDLCLLIYHTANYRNPTTISGTWSNLIQQTHDEVTSMMEKVGAGQPAPPMPYEAVTSKIQNIAHHTSLDSFVFPIQTLLPELCRYAVAYQQDATIGADPTWPVQLFLSLGVSHDMIVRVLESIFDTQDYGFSGMVRNRIIEIIVYVVNGWVSDVRRRGGAAKGVSIGPWVGELLARCEAALPPPGQGSNNGGADLADIRRVLRTLRREVSGLMERVPTGSLRFM</sequence>
<keyword evidence="28" id="KW-1185">Reference proteome</keyword>
<dbReference type="GO" id="GO:0036228">
    <property type="term" value="P:protein localization to nuclear inner membrane"/>
    <property type="evidence" value="ECO:0007669"/>
    <property type="project" value="TreeGrafter"/>
</dbReference>
<dbReference type="Gene3D" id="1.25.40.450">
    <property type="entry name" value="Nucleoporin, helical domain, N-terminal subdomain"/>
    <property type="match status" value="1"/>
</dbReference>
<evidence type="ECO:0000256" key="22">
    <source>
        <dbReference type="ARBA" id="ARBA00047639"/>
    </source>
</evidence>
<keyword evidence="8" id="KW-0813">Transport</keyword>
<evidence type="ECO:0000256" key="5">
    <source>
        <dbReference type="ARBA" id="ARBA00007373"/>
    </source>
</evidence>
<evidence type="ECO:0000256" key="24">
    <source>
        <dbReference type="ARBA" id="ARBA00067413"/>
    </source>
</evidence>
<keyword evidence="13" id="KW-0067">ATP-binding</keyword>
<keyword evidence="20" id="KW-0539">Nucleus</keyword>
<keyword evidence="11" id="KW-0547">Nucleotide-binding</keyword>
<evidence type="ECO:0000256" key="21">
    <source>
        <dbReference type="ARBA" id="ARBA00030619"/>
    </source>
</evidence>
<keyword evidence="12" id="KW-0509">mRNA transport</keyword>
<dbReference type="Gene3D" id="1.25.40.440">
    <property type="entry name" value="Nucleoporin, helical domain, central subdomain"/>
    <property type="match status" value="1"/>
</dbReference>
<evidence type="ECO:0000256" key="8">
    <source>
        <dbReference type="ARBA" id="ARBA00022448"/>
    </source>
</evidence>
<evidence type="ECO:0000256" key="18">
    <source>
        <dbReference type="ARBA" id="ARBA00023136"/>
    </source>
</evidence>
<dbReference type="InterPro" id="IPR042538">
    <property type="entry name" value="Nucleoporin_Nup155_C_3"/>
</dbReference>
<dbReference type="InterPro" id="IPR042537">
    <property type="entry name" value="Nucleoporin_Nup155_C_2"/>
</dbReference>
<evidence type="ECO:0000256" key="19">
    <source>
        <dbReference type="ARBA" id="ARBA00023146"/>
    </source>
</evidence>
<evidence type="ECO:0000313" key="27">
    <source>
        <dbReference type="EMBL" id="KAJ6444915.1"/>
    </source>
</evidence>
<dbReference type="GO" id="GO:0006606">
    <property type="term" value="P:protein import into nucleus"/>
    <property type="evidence" value="ECO:0007669"/>
    <property type="project" value="TreeGrafter"/>
</dbReference>
<dbReference type="InterPro" id="IPR004870">
    <property type="entry name" value="Nucleoporin_Nup155"/>
</dbReference>
<comment type="catalytic activity">
    <reaction evidence="22">
        <text>tRNA(His) + L-histidine + ATP = L-histidyl-tRNA(His) + AMP + diphosphate + H(+)</text>
        <dbReference type="Rhea" id="RHEA:17313"/>
        <dbReference type="Rhea" id="RHEA-COMP:9665"/>
        <dbReference type="Rhea" id="RHEA-COMP:9689"/>
        <dbReference type="ChEBI" id="CHEBI:15378"/>
        <dbReference type="ChEBI" id="CHEBI:30616"/>
        <dbReference type="ChEBI" id="CHEBI:33019"/>
        <dbReference type="ChEBI" id="CHEBI:57595"/>
        <dbReference type="ChEBI" id="CHEBI:78442"/>
        <dbReference type="ChEBI" id="CHEBI:78527"/>
        <dbReference type="ChEBI" id="CHEBI:456215"/>
        <dbReference type="EC" id="6.1.1.21"/>
    </reaction>
</comment>
<gene>
    <name evidence="27" type="primary">NUP155</name>
    <name evidence="27" type="ORF">O9K51_03317</name>
</gene>
<evidence type="ECO:0000256" key="17">
    <source>
        <dbReference type="ARBA" id="ARBA00023132"/>
    </source>
</evidence>
<dbReference type="GO" id="GO:0044611">
    <property type="term" value="C:nuclear pore inner ring"/>
    <property type="evidence" value="ECO:0007669"/>
    <property type="project" value="TreeGrafter"/>
</dbReference>
<evidence type="ECO:0000256" key="6">
    <source>
        <dbReference type="ARBA" id="ARBA00008226"/>
    </source>
</evidence>
<evidence type="ECO:0000256" key="9">
    <source>
        <dbReference type="ARBA" id="ARBA00022490"/>
    </source>
</evidence>
<dbReference type="CDD" id="cd00773">
    <property type="entry name" value="HisRS-like_core"/>
    <property type="match status" value="1"/>
</dbReference>
<evidence type="ECO:0000256" key="7">
    <source>
        <dbReference type="ARBA" id="ARBA00012815"/>
    </source>
</evidence>
<dbReference type="CDD" id="cd00859">
    <property type="entry name" value="HisRS_anticodon"/>
    <property type="match status" value="1"/>
</dbReference>
<keyword evidence="10" id="KW-0436">Ligase</keyword>
<dbReference type="FunFam" id="1.25.40.440:FF:000001">
    <property type="entry name" value="Nuclear pore complex subunit"/>
    <property type="match status" value="1"/>
</dbReference>
<dbReference type="FunFam" id="3.40.50.800:FF:000015">
    <property type="entry name" value="Histidyl-tRNA synthetase, mitochondrial"/>
    <property type="match status" value="1"/>
</dbReference>
<dbReference type="InterPro" id="IPR014908">
    <property type="entry name" value="Nucleoporin_Nup133/Nup155_N"/>
</dbReference>
<evidence type="ECO:0000256" key="3">
    <source>
        <dbReference type="ARBA" id="ARBA00004567"/>
    </source>
</evidence>
<dbReference type="EMBL" id="JAQHRD010000002">
    <property type="protein sequence ID" value="KAJ6444915.1"/>
    <property type="molecule type" value="Genomic_DNA"/>
</dbReference>
<keyword evidence="18" id="KW-0472">Membrane</keyword>
<dbReference type="EC" id="6.1.1.21" evidence="7"/>
<evidence type="ECO:0000256" key="15">
    <source>
        <dbReference type="ARBA" id="ARBA00022927"/>
    </source>
</evidence>
<feature type="domain" description="Aminoacyl-transfer RNA synthetases class-II family profile" evidence="26">
    <location>
        <begin position="39"/>
        <end position="411"/>
    </location>
</feature>
<feature type="compositionally biased region" description="Polar residues" evidence="25">
    <location>
        <begin position="548"/>
        <end position="571"/>
    </location>
</feature>
<feature type="region of interest" description="Disordered" evidence="25">
    <location>
        <begin position="1"/>
        <end position="39"/>
    </location>
</feature>
<dbReference type="Proteomes" id="UP001163105">
    <property type="component" value="Unassembled WGS sequence"/>
</dbReference>
<evidence type="ECO:0000256" key="4">
    <source>
        <dbReference type="ARBA" id="ARBA00004620"/>
    </source>
</evidence>
<dbReference type="GO" id="GO:0051292">
    <property type="term" value="P:nuclear pore complex assembly"/>
    <property type="evidence" value="ECO:0007669"/>
    <property type="project" value="UniProtKB-ARBA"/>
</dbReference>
<feature type="region of interest" description="Disordered" evidence="25">
    <location>
        <begin position="469"/>
        <end position="500"/>
    </location>
</feature>
<dbReference type="Pfam" id="PF03177">
    <property type="entry name" value="Nucleoporin_C"/>
    <property type="match status" value="1"/>
</dbReference>
<comment type="subcellular location">
    <subcellularLocation>
        <location evidence="2">Cytoplasm</location>
    </subcellularLocation>
    <subcellularLocation>
        <location evidence="1">Nucleus membrane</location>
        <topology evidence="1">Peripheral membrane protein</topology>
        <orientation evidence="1">Cytoplasmic side</orientation>
    </subcellularLocation>
    <subcellularLocation>
        <location evidence="4">Nucleus membrane</location>
        <topology evidence="4">Peripheral membrane protein</topology>
        <orientation evidence="4">Nucleoplasmic side</orientation>
    </subcellularLocation>
    <subcellularLocation>
        <location evidence="3">Nucleus</location>
        <location evidence="3">Nuclear pore complex</location>
    </subcellularLocation>
</comment>
<dbReference type="GO" id="GO:0000972">
    <property type="term" value="P:transcription-dependent tethering of RNA polymerase II gene DNA at nuclear periphery"/>
    <property type="evidence" value="ECO:0007669"/>
    <property type="project" value="TreeGrafter"/>
</dbReference>
<dbReference type="PANTHER" id="PTHR10350:SF6">
    <property type="entry name" value="NUCLEAR PORE COMPLEX PROTEIN NUP155"/>
    <property type="match status" value="1"/>
</dbReference>
<dbReference type="InterPro" id="IPR006195">
    <property type="entry name" value="aa-tRNA-synth_II"/>
</dbReference>
<proteinExistence type="inferred from homology"/>
<evidence type="ECO:0000256" key="2">
    <source>
        <dbReference type="ARBA" id="ARBA00004496"/>
    </source>
</evidence>
<dbReference type="NCBIfam" id="TIGR00442">
    <property type="entry name" value="hisS"/>
    <property type="match status" value="1"/>
</dbReference>
<dbReference type="InterPro" id="IPR004154">
    <property type="entry name" value="Anticodon-bd"/>
</dbReference>
<comment type="caution">
    <text evidence="27">The sequence shown here is derived from an EMBL/GenBank/DDBJ whole genome shotgun (WGS) entry which is preliminary data.</text>
</comment>
<protein>
    <recommendedName>
        <fullName evidence="24">Histidine--tRNA ligase, mitochondrial</fullName>
        <ecNumber evidence="7">6.1.1.21</ecNumber>
    </recommendedName>
    <alternativeName>
        <fullName evidence="21">Histidyl-tRNA synthetase</fullName>
    </alternativeName>
</protein>
<dbReference type="GO" id="GO:0031965">
    <property type="term" value="C:nuclear membrane"/>
    <property type="evidence" value="ECO:0007669"/>
    <property type="project" value="UniProtKB-SubCell"/>
</dbReference>
<evidence type="ECO:0000256" key="13">
    <source>
        <dbReference type="ARBA" id="ARBA00022840"/>
    </source>
</evidence>
<dbReference type="Pfam" id="PF08801">
    <property type="entry name" value="Nucleoporin_N"/>
    <property type="match status" value="1"/>
</dbReference>
<dbReference type="SUPFAM" id="SSF52954">
    <property type="entry name" value="Class II aaRS ABD-related"/>
    <property type="match status" value="1"/>
</dbReference>
<keyword evidence="9" id="KW-0963">Cytoplasm</keyword>
<dbReference type="GO" id="GO:0006405">
    <property type="term" value="P:RNA export from nucleus"/>
    <property type="evidence" value="ECO:0007669"/>
    <property type="project" value="TreeGrafter"/>
</dbReference>
<keyword evidence="19" id="KW-0030">Aminoacyl-tRNA synthetase</keyword>
<dbReference type="GO" id="GO:0004821">
    <property type="term" value="F:histidine-tRNA ligase activity"/>
    <property type="evidence" value="ECO:0007669"/>
    <property type="project" value="UniProtKB-EC"/>
</dbReference>
<dbReference type="GO" id="GO:0006427">
    <property type="term" value="P:histidyl-tRNA aminoacylation"/>
    <property type="evidence" value="ECO:0007669"/>
    <property type="project" value="InterPro"/>
</dbReference>
<comment type="function">
    <text evidence="23">Catalyzes the aminoacylation of histidyl-tRNA in both the cytoplasm and the mitochondrion.</text>
</comment>
<evidence type="ECO:0000256" key="11">
    <source>
        <dbReference type="ARBA" id="ARBA00022741"/>
    </source>
</evidence>
<evidence type="ECO:0000256" key="16">
    <source>
        <dbReference type="ARBA" id="ARBA00023010"/>
    </source>
</evidence>
<dbReference type="InterPro" id="IPR041715">
    <property type="entry name" value="HisRS-like_core"/>
</dbReference>
<evidence type="ECO:0000256" key="25">
    <source>
        <dbReference type="SAM" id="MobiDB-lite"/>
    </source>
</evidence>
<evidence type="ECO:0000256" key="23">
    <source>
        <dbReference type="ARBA" id="ARBA00058343"/>
    </source>
</evidence>
<dbReference type="InterPro" id="IPR015807">
    <property type="entry name" value="His-tRNA-ligase"/>
</dbReference>
<organism evidence="27 28">
    <name type="scientific">Purpureocillium lavendulum</name>
    <dbReference type="NCBI Taxonomy" id="1247861"/>
    <lineage>
        <taxon>Eukaryota</taxon>
        <taxon>Fungi</taxon>
        <taxon>Dikarya</taxon>
        <taxon>Ascomycota</taxon>
        <taxon>Pezizomycotina</taxon>
        <taxon>Sordariomycetes</taxon>
        <taxon>Hypocreomycetidae</taxon>
        <taxon>Hypocreales</taxon>
        <taxon>Ophiocordycipitaceae</taxon>
        <taxon>Purpureocillium</taxon>
    </lineage>
</organism>
<comment type="similarity">
    <text evidence="6">Belongs to the class-II aminoacyl-tRNA synthetase family.</text>
</comment>
<feature type="region of interest" description="Disordered" evidence="25">
    <location>
        <begin position="527"/>
        <end position="582"/>
    </location>
</feature>
<dbReference type="GO" id="GO:0051028">
    <property type="term" value="P:mRNA transport"/>
    <property type="evidence" value="ECO:0007669"/>
    <property type="project" value="UniProtKB-KW"/>
</dbReference>
<evidence type="ECO:0000313" key="28">
    <source>
        <dbReference type="Proteomes" id="UP001163105"/>
    </source>
</evidence>
<keyword evidence="17" id="KW-0906">Nuclear pore complex</keyword>
<dbReference type="InterPro" id="IPR036621">
    <property type="entry name" value="Anticodon-bd_dom_sf"/>
</dbReference>
<dbReference type="Gene3D" id="3.40.50.800">
    <property type="entry name" value="Anticodon-binding domain"/>
    <property type="match status" value="1"/>
</dbReference>
<keyword evidence="14" id="KW-0648">Protein biosynthesis</keyword>
<dbReference type="PROSITE" id="PS50862">
    <property type="entry name" value="AA_TRNA_LIGASE_II"/>
    <property type="match status" value="1"/>
</dbReference>
<dbReference type="InterPro" id="IPR042533">
    <property type="entry name" value="Nucleoporin_Nup155_C_1"/>
</dbReference>
<dbReference type="PANTHER" id="PTHR10350">
    <property type="entry name" value="NUCLEAR PORE COMPLEX PROTEIN NUP155"/>
    <property type="match status" value="1"/>
</dbReference>
<dbReference type="Gene3D" id="1.20.120.1880">
    <property type="entry name" value="Nucleoporin, helical C-terminal domain"/>
    <property type="match status" value="1"/>
</dbReference>
<comment type="similarity">
    <text evidence="5">Belongs to the non-repetitive/WGA-negative nucleoporin family.</text>
</comment>
<dbReference type="Gene3D" id="1.20.58.1780">
    <property type="match status" value="1"/>
</dbReference>